<accession>A0ACB9ADK2</accession>
<comment type="caution">
    <text evidence="1">The sequence shown here is derived from an EMBL/GenBank/DDBJ whole genome shotgun (WGS) entry which is preliminary data.</text>
</comment>
<gene>
    <name evidence="1" type="ORF">L2E82_36877</name>
</gene>
<evidence type="ECO:0000313" key="1">
    <source>
        <dbReference type="EMBL" id="KAI3707937.1"/>
    </source>
</evidence>
<dbReference type="EMBL" id="CM042015">
    <property type="protein sequence ID" value="KAI3707937.1"/>
    <property type="molecule type" value="Genomic_DNA"/>
</dbReference>
<reference evidence="2" key="1">
    <citation type="journal article" date="2022" name="Mol. Ecol. Resour.">
        <title>The genomes of chicory, endive, great burdock and yacon provide insights into Asteraceae palaeo-polyploidization history and plant inulin production.</title>
        <authorList>
            <person name="Fan W."/>
            <person name="Wang S."/>
            <person name="Wang H."/>
            <person name="Wang A."/>
            <person name="Jiang F."/>
            <person name="Liu H."/>
            <person name="Zhao H."/>
            <person name="Xu D."/>
            <person name="Zhang Y."/>
        </authorList>
    </citation>
    <scope>NUCLEOTIDE SEQUENCE [LARGE SCALE GENOMIC DNA]</scope>
    <source>
        <strain evidence="2">cv. Punajuju</strain>
    </source>
</reference>
<reference evidence="1 2" key="2">
    <citation type="journal article" date="2022" name="Mol. Ecol. Resour.">
        <title>The genomes of chicory, endive, great burdock and yacon provide insights into Asteraceae paleo-polyploidization history and plant inulin production.</title>
        <authorList>
            <person name="Fan W."/>
            <person name="Wang S."/>
            <person name="Wang H."/>
            <person name="Wang A."/>
            <person name="Jiang F."/>
            <person name="Liu H."/>
            <person name="Zhao H."/>
            <person name="Xu D."/>
            <person name="Zhang Y."/>
        </authorList>
    </citation>
    <scope>NUCLEOTIDE SEQUENCE [LARGE SCALE GENOMIC DNA]</scope>
    <source>
        <strain evidence="2">cv. Punajuju</strain>
        <tissue evidence="1">Leaves</tissue>
    </source>
</reference>
<dbReference type="Proteomes" id="UP001055811">
    <property type="component" value="Linkage Group LG07"/>
</dbReference>
<protein>
    <submittedName>
        <fullName evidence="1">Uncharacterized protein</fullName>
    </submittedName>
</protein>
<sequence length="102" mass="11285">MNATVNRLIDNSIEMVTDSDYVENSSHMVLDAKLNRCLVRNKIHAEVESISNAASAKLKLITGIESMDNDSIQNIQETNYPHVVHDFSSSIEGFSDLESDSA</sequence>
<proteinExistence type="predicted"/>
<name>A0ACB9ADK2_CICIN</name>
<keyword evidence="2" id="KW-1185">Reference proteome</keyword>
<evidence type="ECO:0000313" key="2">
    <source>
        <dbReference type="Proteomes" id="UP001055811"/>
    </source>
</evidence>
<organism evidence="1 2">
    <name type="scientific">Cichorium intybus</name>
    <name type="common">Chicory</name>
    <dbReference type="NCBI Taxonomy" id="13427"/>
    <lineage>
        <taxon>Eukaryota</taxon>
        <taxon>Viridiplantae</taxon>
        <taxon>Streptophyta</taxon>
        <taxon>Embryophyta</taxon>
        <taxon>Tracheophyta</taxon>
        <taxon>Spermatophyta</taxon>
        <taxon>Magnoliopsida</taxon>
        <taxon>eudicotyledons</taxon>
        <taxon>Gunneridae</taxon>
        <taxon>Pentapetalae</taxon>
        <taxon>asterids</taxon>
        <taxon>campanulids</taxon>
        <taxon>Asterales</taxon>
        <taxon>Asteraceae</taxon>
        <taxon>Cichorioideae</taxon>
        <taxon>Cichorieae</taxon>
        <taxon>Cichoriinae</taxon>
        <taxon>Cichorium</taxon>
    </lineage>
</organism>